<protein>
    <submittedName>
        <fullName evidence="3">Amidohydrolase</fullName>
    </submittedName>
</protein>
<dbReference type="RefSeq" id="WP_368653315.1">
    <property type="nucleotide sequence ID" value="NZ_CP162599.1"/>
</dbReference>
<dbReference type="Gene3D" id="3.20.20.140">
    <property type="entry name" value="Metal-dependent hydrolases"/>
    <property type="match status" value="1"/>
</dbReference>
<sequence>MLAIKNATVFDGNGNTLDAQTILIEDGKFKQIDGDLNIPDNYEVIDAGGKIITPGLIDVHSHLGVVEEGIGSNGVDSNETSSATTPEVRALDAIDPTEVGFQDCRNEGITTVQVMPGSANVIGGEMVVMKTVGNIVDEMLLRSPSGMKAALGENPKNAHGSKGKPPKTRMGIAALLRSKLIEAQNYLNSDKKERNLGLENLVKVLNKEIPLRIHAHRANDIVTALRIKREFDIDMSLEHGTEGHEIAEFIAKHDVPVSVGPTMSSRNKVETKRKGWHTIKRLTDAGVSCSLTVDHPVIGVRFLRTSLVHAIREGLSEQEALKSITINAAKHLGVEDRVGSIEAGKDADFVIWNGNPFHLQDEVEAVYIDGQLVRDKTVQSDVDTIVF</sequence>
<dbReference type="Pfam" id="PF01979">
    <property type="entry name" value="Amidohydro_1"/>
    <property type="match status" value="1"/>
</dbReference>
<proteinExistence type="predicted"/>
<feature type="region of interest" description="Disordered" evidence="1">
    <location>
        <begin position="149"/>
        <end position="168"/>
    </location>
</feature>
<dbReference type="SUPFAM" id="SSF51556">
    <property type="entry name" value="Metallo-dependent hydrolases"/>
    <property type="match status" value="1"/>
</dbReference>
<evidence type="ECO:0000256" key="1">
    <source>
        <dbReference type="SAM" id="MobiDB-lite"/>
    </source>
</evidence>
<reference evidence="3" key="1">
    <citation type="submission" date="2024-07" db="EMBL/GenBank/DDBJ databases">
        <title>Halotolerant mesophilic bacterium Ornithinibacillus sp. 4-3, sp. nov., isolated from soil.</title>
        <authorList>
            <person name="Sidarenka A.V."/>
            <person name="Guliayeva D.E."/>
            <person name="Leanovich S.I."/>
            <person name="Hileuskaya K.S."/>
            <person name="Akhremchuk A.E."/>
            <person name="Sikolenko M.A."/>
            <person name="Valentovich L.N."/>
        </authorList>
    </citation>
    <scope>NUCLEOTIDE SEQUENCE</scope>
    <source>
        <strain evidence="3">4-3</strain>
    </source>
</reference>
<dbReference type="InterPro" id="IPR051781">
    <property type="entry name" value="Metallo-dep_Hydrolase"/>
</dbReference>
<dbReference type="SUPFAM" id="SSF51338">
    <property type="entry name" value="Composite domain of metallo-dependent hydrolases"/>
    <property type="match status" value="1"/>
</dbReference>
<gene>
    <name evidence="3" type="ORF">AB4Y30_16715</name>
</gene>
<dbReference type="CDD" id="cd01309">
    <property type="entry name" value="Met_dep_hydrolase_C"/>
    <property type="match status" value="1"/>
</dbReference>
<evidence type="ECO:0000259" key="2">
    <source>
        <dbReference type="Pfam" id="PF01979"/>
    </source>
</evidence>
<dbReference type="InterPro" id="IPR011059">
    <property type="entry name" value="Metal-dep_hydrolase_composite"/>
</dbReference>
<name>A0AB39HL05_9BACI</name>
<dbReference type="InterPro" id="IPR032466">
    <property type="entry name" value="Metal_Hydrolase"/>
</dbReference>
<dbReference type="EMBL" id="CP162599">
    <property type="protein sequence ID" value="XDK32627.1"/>
    <property type="molecule type" value="Genomic_DNA"/>
</dbReference>
<dbReference type="InterPro" id="IPR006680">
    <property type="entry name" value="Amidohydro-rel"/>
</dbReference>
<dbReference type="GO" id="GO:0016810">
    <property type="term" value="F:hydrolase activity, acting on carbon-nitrogen (but not peptide) bonds"/>
    <property type="evidence" value="ECO:0007669"/>
    <property type="project" value="InterPro"/>
</dbReference>
<dbReference type="PANTHER" id="PTHR43135:SF3">
    <property type="entry name" value="ALPHA-D-RIBOSE 1-METHYLPHOSPHONATE 5-TRIPHOSPHATE DIPHOSPHATASE"/>
    <property type="match status" value="1"/>
</dbReference>
<evidence type="ECO:0000313" key="3">
    <source>
        <dbReference type="EMBL" id="XDK32627.1"/>
    </source>
</evidence>
<organism evidence="3">
    <name type="scientific">Ornithinibacillus sp. 4-3</name>
    <dbReference type="NCBI Taxonomy" id="3231488"/>
    <lineage>
        <taxon>Bacteria</taxon>
        <taxon>Bacillati</taxon>
        <taxon>Bacillota</taxon>
        <taxon>Bacilli</taxon>
        <taxon>Bacillales</taxon>
        <taxon>Bacillaceae</taxon>
        <taxon>Ornithinibacillus</taxon>
    </lineage>
</organism>
<feature type="domain" description="Amidohydrolase-related" evidence="2">
    <location>
        <begin position="51"/>
        <end position="373"/>
    </location>
</feature>
<dbReference type="AlphaFoldDB" id="A0AB39HL05"/>
<dbReference type="PANTHER" id="PTHR43135">
    <property type="entry name" value="ALPHA-D-RIBOSE 1-METHYLPHOSPHONATE 5-TRIPHOSPHATE DIPHOSPHATASE"/>
    <property type="match status" value="1"/>
</dbReference>
<accession>A0AB39HL05</accession>